<dbReference type="PANTHER" id="PTHR43179">
    <property type="entry name" value="RHAMNOSYLTRANSFERASE WBBL"/>
    <property type="match status" value="1"/>
</dbReference>
<dbReference type="Pfam" id="PF00535">
    <property type="entry name" value="Glycos_transf_2"/>
    <property type="match status" value="1"/>
</dbReference>
<dbReference type="GO" id="GO:0016757">
    <property type="term" value="F:glycosyltransferase activity"/>
    <property type="evidence" value="ECO:0007669"/>
    <property type="project" value="UniProtKB-KW"/>
</dbReference>
<gene>
    <name evidence="2" type="ORF">RBR11_10155</name>
</gene>
<keyword evidence="2" id="KW-0808">Transferase</keyword>
<dbReference type="RefSeq" id="WP_308489213.1">
    <property type="nucleotide sequence ID" value="NZ_JAVFCB010000005.1"/>
</dbReference>
<keyword evidence="2" id="KW-0328">Glycosyltransferase</keyword>
<protein>
    <submittedName>
        <fullName evidence="2">Glycosyltransferase family 2 protein</fullName>
        <ecNumber evidence="2">2.4.-.-</ecNumber>
    </submittedName>
</protein>
<reference evidence="2 3" key="1">
    <citation type="submission" date="2023-08" db="EMBL/GenBank/DDBJ databases">
        <title>Microbacterium sp. nov., isolated from a waste landfill.</title>
        <authorList>
            <person name="Wen W."/>
        </authorList>
    </citation>
    <scope>NUCLEOTIDE SEQUENCE [LARGE SCALE GENOMIC DNA]</scope>
    <source>
        <strain evidence="2 3">ASV81</strain>
    </source>
</reference>
<dbReference type="InterPro" id="IPR029044">
    <property type="entry name" value="Nucleotide-diphossugar_trans"/>
</dbReference>
<accession>A0ABU0XGN0</accession>
<dbReference type="InterPro" id="IPR001173">
    <property type="entry name" value="Glyco_trans_2-like"/>
</dbReference>
<sequence length="299" mass="31996">MSVDVAVVVVTYNSEEHVSALLDSVPAALGDAVASVVVVDNGSTDRTLEILDARDDCTVVRSTNVGYAGGMNRAVAESPPARAILILNPDAALDAGAVPRMLTVLDRPGVGIVAPRVREADGGLSPTLRRAPTLGRVGGLSFTQRPAFAERIEDPAAYETEHDVDWAVGAILLVDSDCYRALGGMDESFFLYSEETDLSLRAADAGWSTRYTPDAGAVHVGGGSGESSRTHVMKILNRIRLYRRRSGPVRGALYFWLSVGVEVRRGVFGRGRSWTAVRALLKPSERPDVLGLGDRLIPR</sequence>
<dbReference type="EMBL" id="JAVFCB010000005">
    <property type="protein sequence ID" value="MDQ4214276.1"/>
    <property type="molecule type" value="Genomic_DNA"/>
</dbReference>
<keyword evidence="3" id="KW-1185">Reference proteome</keyword>
<evidence type="ECO:0000313" key="2">
    <source>
        <dbReference type="EMBL" id="MDQ4214276.1"/>
    </source>
</evidence>
<comment type="caution">
    <text evidence="2">The sequence shown here is derived from an EMBL/GenBank/DDBJ whole genome shotgun (WGS) entry which is preliminary data.</text>
</comment>
<proteinExistence type="predicted"/>
<evidence type="ECO:0000259" key="1">
    <source>
        <dbReference type="Pfam" id="PF00535"/>
    </source>
</evidence>
<dbReference type="SUPFAM" id="SSF53448">
    <property type="entry name" value="Nucleotide-diphospho-sugar transferases"/>
    <property type="match status" value="1"/>
</dbReference>
<organism evidence="2 3">
    <name type="scientific">Microbacterium capsulatum</name>
    <dbReference type="NCBI Taxonomy" id="3041921"/>
    <lineage>
        <taxon>Bacteria</taxon>
        <taxon>Bacillati</taxon>
        <taxon>Actinomycetota</taxon>
        <taxon>Actinomycetes</taxon>
        <taxon>Micrococcales</taxon>
        <taxon>Microbacteriaceae</taxon>
        <taxon>Microbacterium</taxon>
    </lineage>
</organism>
<dbReference type="Gene3D" id="3.90.550.10">
    <property type="entry name" value="Spore Coat Polysaccharide Biosynthesis Protein SpsA, Chain A"/>
    <property type="match status" value="1"/>
</dbReference>
<feature type="domain" description="Glycosyltransferase 2-like" evidence="1">
    <location>
        <begin position="7"/>
        <end position="127"/>
    </location>
</feature>
<dbReference type="EC" id="2.4.-.-" evidence="2"/>
<dbReference type="PANTHER" id="PTHR43179:SF7">
    <property type="entry name" value="RHAMNOSYLTRANSFERASE WBBL"/>
    <property type="match status" value="1"/>
</dbReference>
<name>A0ABU0XGN0_9MICO</name>
<dbReference type="Proteomes" id="UP001230289">
    <property type="component" value="Unassembled WGS sequence"/>
</dbReference>
<evidence type="ECO:0000313" key="3">
    <source>
        <dbReference type="Proteomes" id="UP001230289"/>
    </source>
</evidence>